<sequence length="207" mass="23926">MARLYALTVIHIEDDSKTKILYCKSDLGCFGLFQSNTIKEFIRFGFIEMSQRCERDKRMVIKSNEYGGVLFNLLVKPDGLGIGILTNLDYPKNTITYIIHRSFELFYSNIVDDIITSSCIKNSSSELDYLFTHFNNQKNCKLSKEEMIKTELDETNEKMSVLVTKLISREDELQDIVSKSEVLSDKSKVFFKKAKKSKRCHVLCVLQ</sequence>
<dbReference type="Pfam" id="PF00957">
    <property type="entry name" value="Synaptobrevin"/>
    <property type="match status" value="1"/>
</dbReference>
<gene>
    <name evidence="5" type="ORF">ENUP19_0359G0013</name>
</gene>
<proteinExistence type="predicted"/>
<dbReference type="SUPFAM" id="SSF64356">
    <property type="entry name" value="SNARE-like"/>
    <property type="match status" value="1"/>
</dbReference>
<keyword evidence="3" id="KW-0175">Coiled coil</keyword>
<protein>
    <recommendedName>
        <fullName evidence="4">V-SNARE coiled-coil homology domain-containing protein</fullName>
    </recommendedName>
</protein>
<dbReference type="PROSITE" id="PS50892">
    <property type="entry name" value="V_SNARE"/>
    <property type="match status" value="1"/>
</dbReference>
<keyword evidence="6" id="KW-1185">Reference proteome</keyword>
<name>A0ABQ0DY93_9EUKA</name>
<dbReference type="PANTHER" id="PTHR45806:SF1">
    <property type="entry name" value="SYNAPTOBREVIN HOMOLOG YKT6"/>
    <property type="match status" value="1"/>
</dbReference>
<evidence type="ECO:0000259" key="4">
    <source>
        <dbReference type="PROSITE" id="PS50892"/>
    </source>
</evidence>
<evidence type="ECO:0000256" key="3">
    <source>
        <dbReference type="PROSITE-ProRule" id="PRU00290"/>
    </source>
</evidence>
<dbReference type="InterPro" id="IPR042855">
    <property type="entry name" value="V_SNARE_CC"/>
</dbReference>
<dbReference type="Proteomes" id="UP001628156">
    <property type="component" value="Unassembled WGS sequence"/>
</dbReference>
<evidence type="ECO:0000256" key="1">
    <source>
        <dbReference type="ARBA" id="ARBA00004156"/>
    </source>
</evidence>
<dbReference type="EMBL" id="BAAFRS010000359">
    <property type="protein sequence ID" value="GAB1227819.1"/>
    <property type="molecule type" value="Genomic_DNA"/>
</dbReference>
<dbReference type="Gene3D" id="3.30.450.50">
    <property type="entry name" value="Longin domain"/>
    <property type="match status" value="1"/>
</dbReference>
<feature type="domain" description="V-SNARE coiled-coil homology" evidence="4">
    <location>
        <begin position="144"/>
        <end position="204"/>
    </location>
</feature>
<accession>A0ABQ0DY93</accession>
<dbReference type="InterPro" id="IPR011012">
    <property type="entry name" value="Longin-like_dom_sf"/>
</dbReference>
<comment type="subcellular location">
    <subcellularLocation>
        <location evidence="1">Cytoplasmic vesicle membrane</location>
    </subcellularLocation>
</comment>
<evidence type="ECO:0000313" key="6">
    <source>
        <dbReference type="Proteomes" id="UP001628156"/>
    </source>
</evidence>
<dbReference type="PANTHER" id="PTHR45806">
    <property type="entry name" value="SYNAPTOBREVIN HOMOLOG YKT6"/>
    <property type="match status" value="1"/>
</dbReference>
<organism evidence="5 6">
    <name type="scientific">Entamoeba nuttalli</name>
    <dbReference type="NCBI Taxonomy" id="412467"/>
    <lineage>
        <taxon>Eukaryota</taxon>
        <taxon>Amoebozoa</taxon>
        <taxon>Evosea</taxon>
        <taxon>Archamoebae</taxon>
        <taxon>Mastigamoebida</taxon>
        <taxon>Entamoebidae</taxon>
        <taxon>Entamoeba</taxon>
    </lineage>
</organism>
<dbReference type="SUPFAM" id="SSF58038">
    <property type="entry name" value="SNARE fusion complex"/>
    <property type="match status" value="1"/>
</dbReference>
<reference evidence="5 6" key="1">
    <citation type="journal article" date="2019" name="PLoS Negl. Trop. Dis.">
        <title>Whole genome sequencing of Entamoeba nuttalli reveals mammalian host-related molecular signatures and a novel octapeptide-repeat surface protein.</title>
        <authorList>
            <person name="Tanaka M."/>
            <person name="Makiuchi T."/>
            <person name="Komiyama T."/>
            <person name="Shiina T."/>
            <person name="Osaki K."/>
            <person name="Tachibana H."/>
        </authorList>
    </citation>
    <scope>NUCLEOTIDE SEQUENCE [LARGE SCALE GENOMIC DNA]</scope>
    <source>
        <strain evidence="5 6">P19-061405</strain>
    </source>
</reference>
<dbReference type="Gene3D" id="1.20.5.110">
    <property type="match status" value="1"/>
</dbReference>
<keyword evidence="2" id="KW-0968">Cytoplasmic vesicle</keyword>
<comment type="caution">
    <text evidence="5">The sequence shown here is derived from an EMBL/GenBank/DDBJ whole genome shotgun (WGS) entry which is preliminary data.</text>
</comment>
<evidence type="ECO:0000256" key="2">
    <source>
        <dbReference type="ARBA" id="ARBA00023329"/>
    </source>
</evidence>
<evidence type="ECO:0000313" key="5">
    <source>
        <dbReference type="EMBL" id="GAB1227819.1"/>
    </source>
</evidence>